<feature type="compositionally biased region" description="Basic and acidic residues" evidence="1">
    <location>
        <begin position="36"/>
        <end position="58"/>
    </location>
</feature>
<feature type="compositionally biased region" description="Basic and acidic residues" evidence="1">
    <location>
        <begin position="341"/>
        <end position="351"/>
    </location>
</feature>
<feature type="compositionally biased region" description="Polar residues" evidence="1">
    <location>
        <begin position="328"/>
        <end position="340"/>
    </location>
</feature>
<organism evidence="2 3">
    <name type="scientific">Candidula unifasciata</name>
    <dbReference type="NCBI Taxonomy" id="100452"/>
    <lineage>
        <taxon>Eukaryota</taxon>
        <taxon>Metazoa</taxon>
        <taxon>Spiralia</taxon>
        <taxon>Lophotrochozoa</taxon>
        <taxon>Mollusca</taxon>
        <taxon>Gastropoda</taxon>
        <taxon>Heterobranchia</taxon>
        <taxon>Euthyneura</taxon>
        <taxon>Panpulmonata</taxon>
        <taxon>Eupulmonata</taxon>
        <taxon>Stylommatophora</taxon>
        <taxon>Helicina</taxon>
        <taxon>Helicoidea</taxon>
        <taxon>Geomitridae</taxon>
        <taxon>Candidula</taxon>
    </lineage>
</organism>
<feature type="region of interest" description="Disordered" evidence="1">
    <location>
        <begin position="267"/>
        <end position="296"/>
    </location>
</feature>
<dbReference type="EMBL" id="CAJHNH020002069">
    <property type="protein sequence ID" value="CAG5125480.1"/>
    <property type="molecule type" value="Genomic_DNA"/>
</dbReference>
<feature type="compositionally biased region" description="Basic and acidic residues" evidence="1">
    <location>
        <begin position="371"/>
        <end position="382"/>
    </location>
</feature>
<comment type="caution">
    <text evidence="2">The sequence shown here is derived from an EMBL/GenBank/DDBJ whole genome shotgun (WGS) entry which is preliminary data.</text>
</comment>
<evidence type="ECO:0000313" key="2">
    <source>
        <dbReference type="EMBL" id="CAG5125480.1"/>
    </source>
</evidence>
<keyword evidence="3" id="KW-1185">Reference proteome</keyword>
<evidence type="ECO:0000256" key="1">
    <source>
        <dbReference type="SAM" id="MobiDB-lite"/>
    </source>
</evidence>
<feature type="compositionally biased region" description="Low complexity" evidence="1">
    <location>
        <begin position="271"/>
        <end position="284"/>
    </location>
</feature>
<sequence>MIAYLSAEAVFAAVRKCSLILEEAQDVSDDDDGDDDFRMDSMELKPSRSLEFLDERTSDLSASASQELGLSPASGSGSLDDVKPPYPLKTVCSSPQLLNQIQESELEHECLPSGLAVQQGHYSHGKMAVPEMLGKYDRLRHLRGVGSNAGTAEGTRRLQTSDSVRAIFMHKCDALSPRQEFHVESLNYTQHHSGASVASPVEKECLVEGGSGREGIRSERGDIGNTKCDYSQNHCEQLNSSDASCDVLRTAGEHMVASETGSACVGAGCENSSPSSSRGSNSRSDLQPQQDVRTCSERRSLITEAAQDLQMRILSGVSAREKSRFQNKDSQTAQNLQTLSSRDESGTRNRDPPTVPRTQDLQARKPSGVFSRDEKGSSKRDSSPAPANQDLQTRAPSALSSADESETQIGDSPTTITNNNNNVITLTSSSLTAGSSIAPAACTAQYNGQYPSHRKDLPPGSRAVEFSEISDCCDCMDEQAKVSACLGDCGLPSSSHQSSRQGHSKQNGMTSSFCKVGSGSPVVQIESKCCSVV</sequence>
<feature type="region of interest" description="Disordered" evidence="1">
    <location>
        <begin position="26"/>
        <end position="82"/>
    </location>
</feature>
<dbReference type="AlphaFoldDB" id="A0A8S3ZCC7"/>
<name>A0A8S3ZCC7_9EUPU</name>
<feature type="region of interest" description="Disordered" evidence="1">
    <location>
        <begin position="320"/>
        <end position="421"/>
    </location>
</feature>
<reference evidence="2" key="1">
    <citation type="submission" date="2021-04" db="EMBL/GenBank/DDBJ databases">
        <authorList>
            <consortium name="Molecular Ecology Group"/>
        </authorList>
    </citation>
    <scope>NUCLEOTIDE SEQUENCE</scope>
</reference>
<feature type="compositionally biased region" description="Acidic residues" evidence="1">
    <location>
        <begin position="26"/>
        <end position="35"/>
    </location>
</feature>
<feature type="compositionally biased region" description="Polar residues" evidence="1">
    <location>
        <begin position="385"/>
        <end position="413"/>
    </location>
</feature>
<gene>
    <name evidence="2" type="ORF">CUNI_LOCUS11038</name>
</gene>
<feature type="compositionally biased region" description="Low complexity" evidence="1">
    <location>
        <begin position="68"/>
        <end position="79"/>
    </location>
</feature>
<accession>A0A8S3ZCC7</accession>
<protein>
    <submittedName>
        <fullName evidence="2">Uncharacterized protein</fullName>
    </submittedName>
</protein>
<evidence type="ECO:0000313" key="3">
    <source>
        <dbReference type="Proteomes" id="UP000678393"/>
    </source>
</evidence>
<dbReference type="Proteomes" id="UP000678393">
    <property type="component" value="Unassembled WGS sequence"/>
</dbReference>
<proteinExistence type="predicted"/>